<proteinExistence type="predicted"/>
<accession>A0A2W5NDD8</accession>
<dbReference type="EMBL" id="QFPW01000010">
    <property type="protein sequence ID" value="PZQ48745.1"/>
    <property type="molecule type" value="Genomic_DNA"/>
</dbReference>
<feature type="transmembrane region" description="Helical" evidence="2">
    <location>
        <begin position="27"/>
        <end position="49"/>
    </location>
</feature>
<comment type="caution">
    <text evidence="3">The sequence shown here is derived from an EMBL/GenBank/DDBJ whole genome shotgun (WGS) entry which is preliminary data.</text>
</comment>
<feature type="region of interest" description="Disordered" evidence="1">
    <location>
        <begin position="404"/>
        <end position="429"/>
    </location>
</feature>
<evidence type="ECO:0000256" key="1">
    <source>
        <dbReference type="SAM" id="MobiDB-lite"/>
    </source>
</evidence>
<sequence>MAGQTDLSPAARLSPFDRRLKDRREHLVSLSIKAGVGLPLALSVIYGGFPDHEARAKLAAALDSTEKDLFPEPTIEPDRVRDVPRLELSPEEWLIFAGSHPFKPGGAYASMFARIKAGATALAEYEERRVSLAFQDRLSRGQWTDRRTMVSLADYPDGRTYLLQRFRGQYHLPSGRRVVRYPRAEAAIEAEGARMRRVSRTNPHANEAVTPEAVADFFRVYDGFRRQMRLYAGRLVEWLYGEELRHDAIVKAALGEAFIGPTRAEAAREVFHRHLNLLRAGLATPVEGDDEVSARQGRAGRGARRGWTPITRTMINGGVFRTRNSAGYVILTERADGRLFWLRAVDRIGVLRPDGSERVPSHDMLREALGEKRPAFQVRAHVLTPEEIDEIESTGLEAIDLFAETEYGASPGPEPSPEPEPRPVPPSWADYLAECGARLTWAPKGFSPD</sequence>
<keyword evidence="2" id="KW-0472">Membrane</keyword>
<feature type="compositionally biased region" description="Pro residues" evidence="1">
    <location>
        <begin position="412"/>
        <end position="426"/>
    </location>
</feature>
<dbReference type="AlphaFoldDB" id="A0A2W5NDD8"/>
<keyword evidence="2" id="KW-0812">Transmembrane</keyword>
<protein>
    <submittedName>
        <fullName evidence="3">Uncharacterized protein</fullName>
    </submittedName>
</protein>
<organism evidence="3 4">
    <name type="scientific">Rhodovulum sulfidophilum</name>
    <name type="common">Rhodobacter sulfidophilus</name>
    <dbReference type="NCBI Taxonomy" id="35806"/>
    <lineage>
        <taxon>Bacteria</taxon>
        <taxon>Pseudomonadati</taxon>
        <taxon>Pseudomonadota</taxon>
        <taxon>Alphaproteobacteria</taxon>
        <taxon>Rhodobacterales</taxon>
        <taxon>Paracoccaceae</taxon>
        <taxon>Rhodovulum</taxon>
    </lineage>
</organism>
<evidence type="ECO:0000313" key="3">
    <source>
        <dbReference type="EMBL" id="PZQ48745.1"/>
    </source>
</evidence>
<keyword evidence="2" id="KW-1133">Transmembrane helix</keyword>
<evidence type="ECO:0000313" key="4">
    <source>
        <dbReference type="Proteomes" id="UP000249185"/>
    </source>
</evidence>
<dbReference type="Proteomes" id="UP000249185">
    <property type="component" value="Unassembled WGS sequence"/>
</dbReference>
<evidence type="ECO:0000256" key="2">
    <source>
        <dbReference type="SAM" id="Phobius"/>
    </source>
</evidence>
<gene>
    <name evidence="3" type="ORF">DI556_13080</name>
</gene>
<reference evidence="3 4" key="1">
    <citation type="submission" date="2017-08" db="EMBL/GenBank/DDBJ databases">
        <title>Infants hospitalized years apart are colonized by the same room-sourced microbial strains.</title>
        <authorList>
            <person name="Brooks B."/>
            <person name="Olm M.R."/>
            <person name="Firek B.A."/>
            <person name="Baker R."/>
            <person name="Thomas B.C."/>
            <person name="Morowitz M.J."/>
            <person name="Banfield J.F."/>
        </authorList>
    </citation>
    <scope>NUCLEOTIDE SEQUENCE [LARGE SCALE GENOMIC DNA]</scope>
    <source>
        <strain evidence="3">S2_005_002_R2_34</strain>
    </source>
</reference>
<name>A0A2W5NDD8_RHOSU</name>